<dbReference type="GeneID" id="37271483"/>
<dbReference type="InterPro" id="IPR015797">
    <property type="entry name" value="NUDIX_hydrolase-like_dom_sf"/>
</dbReference>
<dbReference type="GO" id="GO:0016818">
    <property type="term" value="F:hydrolase activity, acting on acid anhydrides, in phosphorus-containing anhydrides"/>
    <property type="evidence" value="ECO:0007669"/>
    <property type="project" value="InterPro"/>
</dbReference>
<keyword evidence="5" id="KW-0460">Magnesium</keyword>
<sequence>MPPAARDDGEAGMPMAPIPSATLVVLAPCAAHQWRAPQWRTLLVSRSARLGSSFRSAVVFPGGAVDAADYAALHVPHGERKSAAGKRALQLAALRETFEETGLLLVPSRSTGSRLSSRAVGAGEAGVSVEEWARMREAVHNDASRFAPFLAQVCKHLGIAGDADSADALPLAAMMEFSRWITPRTIVRPAKRFDAHFFLTVLDAPDVLTPDTASASGASEGIAATTKGGLGLSADGTETLNLKVETPADILAAAMREEFLLMPPQFYILADIAAALERPGAGGVEALRPLRFLDAPGVGKKAHGVSPVYTEDRPAELTAIEPRFMPKAGKTMPLPHASNASAADPAEQERYVFPLVMPGDVDCSAEQRLAAGLPARPPQAQHGAPRILNRVLVSPRPGGGGVSVFGVIRRGMPGLEDMSLGWTGEDDGESIAPKL</sequence>
<protein>
    <recommendedName>
        <fullName evidence="7">Nudix hydrolase domain-containing protein</fullName>
    </recommendedName>
</protein>
<keyword evidence="9" id="KW-1185">Reference proteome</keyword>
<dbReference type="GO" id="GO:0046872">
    <property type="term" value="F:metal ion binding"/>
    <property type="evidence" value="ECO:0007669"/>
    <property type="project" value="UniProtKB-KW"/>
</dbReference>
<dbReference type="SUPFAM" id="SSF55811">
    <property type="entry name" value="Nudix"/>
    <property type="match status" value="1"/>
</dbReference>
<dbReference type="STRING" id="58919.A0A316ZFP0"/>
<keyword evidence="4" id="KW-0378">Hydrolase</keyword>
<feature type="domain" description="Nudix hydrolase" evidence="7">
    <location>
        <begin position="16"/>
        <end position="203"/>
    </location>
</feature>
<dbReference type="GO" id="GO:0005739">
    <property type="term" value="C:mitochondrion"/>
    <property type="evidence" value="ECO:0007669"/>
    <property type="project" value="TreeGrafter"/>
</dbReference>
<evidence type="ECO:0000256" key="2">
    <source>
        <dbReference type="ARBA" id="ARBA00001946"/>
    </source>
</evidence>
<accession>A0A316ZFP0</accession>
<dbReference type="PANTHER" id="PTHR12318">
    <property type="entry name" value="TESTOSTERONE-REGULATED PROTEIN RP2"/>
    <property type="match status" value="1"/>
</dbReference>
<dbReference type="AlphaFoldDB" id="A0A316ZFP0"/>
<gene>
    <name evidence="8" type="ORF">FA09DRAFT_336892</name>
</gene>
<evidence type="ECO:0000256" key="6">
    <source>
        <dbReference type="ARBA" id="ARBA00023211"/>
    </source>
</evidence>
<proteinExistence type="predicted"/>
<organism evidence="8 9">
    <name type="scientific">Tilletiopsis washingtonensis</name>
    <dbReference type="NCBI Taxonomy" id="58919"/>
    <lineage>
        <taxon>Eukaryota</taxon>
        <taxon>Fungi</taxon>
        <taxon>Dikarya</taxon>
        <taxon>Basidiomycota</taxon>
        <taxon>Ustilaginomycotina</taxon>
        <taxon>Exobasidiomycetes</taxon>
        <taxon>Entylomatales</taxon>
        <taxon>Entylomatales incertae sedis</taxon>
        <taxon>Tilletiopsis</taxon>
    </lineage>
</organism>
<dbReference type="Gene3D" id="3.90.79.10">
    <property type="entry name" value="Nucleoside Triphosphate Pyrophosphohydrolase"/>
    <property type="match status" value="1"/>
</dbReference>
<keyword evidence="6" id="KW-0464">Manganese</keyword>
<comment type="cofactor">
    <cofactor evidence="1">
        <name>Mn(2+)</name>
        <dbReference type="ChEBI" id="CHEBI:29035"/>
    </cofactor>
</comment>
<evidence type="ECO:0000313" key="8">
    <source>
        <dbReference type="EMBL" id="PWO00057.1"/>
    </source>
</evidence>
<evidence type="ECO:0000256" key="3">
    <source>
        <dbReference type="ARBA" id="ARBA00022723"/>
    </source>
</evidence>
<evidence type="ECO:0000313" key="9">
    <source>
        <dbReference type="Proteomes" id="UP000245946"/>
    </source>
</evidence>
<dbReference type="RefSeq" id="XP_025600335.1">
    <property type="nucleotide sequence ID" value="XM_025743939.1"/>
</dbReference>
<evidence type="ECO:0000256" key="4">
    <source>
        <dbReference type="ARBA" id="ARBA00022801"/>
    </source>
</evidence>
<evidence type="ECO:0000256" key="1">
    <source>
        <dbReference type="ARBA" id="ARBA00001936"/>
    </source>
</evidence>
<reference evidence="8 9" key="1">
    <citation type="journal article" date="2018" name="Mol. Biol. Evol.">
        <title>Broad Genomic Sampling Reveals a Smut Pathogenic Ancestry of the Fungal Clade Ustilaginomycotina.</title>
        <authorList>
            <person name="Kijpornyongpan T."/>
            <person name="Mondo S.J."/>
            <person name="Barry K."/>
            <person name="Sandor L."/>
            <person name="Lee J."/>
            <person name="Lipzen A."/>
            <person name="Pangilinan J."/>
            <person name="LaButti K."/>
            <person name="Hainaut M."/>
            <person name="Henrissat B."/>
            <person name="Grigoriev I.V."/>
            <person name="Spatafora J.W."/>
            <person name="Aime M.C."/>
        </authorList>
    </citation>
    <scope>NUCLEOTIDE SEQUENCE [LARGE SCALE GENOMIC DNA]</scope>
    <source>
        <strain evidence="8 9">MCA 4186</strain>
    </source>
</reference>
<comment type="cofactor">
    <cofactor evidence="2">
        <name>Mg(2+)</name>
        <dbReference type="ChEBI" id="CHEBI:18420"/>
    </cofactor>
</comment>
<keyword evidence="3" id="KW-0479">Metal-binding</keyword>
<name>A0A316ZFP0_9BASI</name>
<evidence type="ECO:0000259" key="7">
    <source>
        <dbReference type="PROSITE" id="PS51462"/>
    </source>
</evidence>
<dbReference type="OrthoDB" id="1695362at2759"/>
<dbReference type="PANTHER" id="PTHR12318:SF0">
    <property type="entry name" value="ACYL-COENZYME A DIPHOSPHATASE NUDT19"/>
    <property type="match status" value="1"/>
</dbReference>
<dbReference type="EMBL" id="KZ819286">
    <property type="protein sequence ID" value="PWO00057.1"/>
    <property type="molecule type" value="Genomic_DNA"/>
</dbReference>
<dbReference type="PROSITE" id="PS51462">
    <property type="entry name" value="NUDIX"/>
    <property type="match status" value="1"/>
</dbReference>
<dbReference type="InterPro" id="IPR039121">
    <property type="entry name" value="NUDT19"/>
</dbReference>
<evidence type="ECO:0000256" key="5">
    <source>
        <dbReference type="ARBA" id="ARBA00022842"/>
    </source>
</evidence>
<dbReference type="Proteomes" id="UP000245946">
    <property type="component" value="Unassembled WGS sequence"/>
</dbReference>
<dbReference type="InterPro" id="IPR000086">
    <property type="entry name" value="NUDIX_hydrolase_dom"/>
</dbReference>